<dbReference type="EMBL" id="LSRQ01001876">
    <property type="protein sequence ID" value="OAY76236.1"/>
    <property type="molecule type" value="Genomic_DNA"/>
</dbReference>
<name>A0A199VH87_ANACO</name>
<sequence length="104" mass="12114">MVLCRRRRRRRREEFILRRLIRRRPVVLTLRRRPVTKVWLRFAAAVCSKNAASKKLQIGASCWCLNYLALCSLENLRISGKFSDSSCCFLGIVLCKWGLAVNKS</sequence>
<evidence type="ECO:0000313" key="1">
    <source>
        <dbReference type="EMBL" id="OAY76236.1"/>
    </source>
</evidence>
<dbReference type="Proteomes" id="UP000092600">
    <property type="component" value="Unassembled WGS sequence"/>
</dbReference>
<dbReference type="AlphaFoldDB" id="A0A199VH87"/>
<comment type="caution">
    <text evidence="1">The sequence shown here is derived from an EMBL/GenBank/DDBJ whole genome shotgun (WGS) entry which is preliminary data.</text>
</comment>
<gene>
    <name evidence="1" type="ORF">ACMD2_08608</name>
</gene>
<organism evidence="1 2">
    <name type="scientific">Ananas comosus</name>
    <name type="common">Pineapple</name>
    <name type="synonym">Ananas ananas</name>
    <dbReference type="NCBI Taxonomy" id="4615"/>
    <lineage>
        <taxon>Eukaryota</taxon>
        <taxon>Viridiplantae</taxon>
        <taxon>Streptophyta</taxon>
        <taxon>Embryophyta</taxon>
        <taxon>Tracheophyta</taxon>
        <taxon>Spermatophyta</taxon>
        <taxon>Magnoliopsida</taxon>
        <taxon>Liliopsida</taxon>
        <taxon>Poales</taxon>
        <taxon>Bromeliaceae</taxon>
        <taxon>Bromelioideae</taxon>
        <taxon>Ananas</taxon>
    </lineage>
</organism>
<evidence type="ECO:0000313" key="2">
    <source>
        <dbReference type="Proteomes" id="UP000092600"/>
    </source>
</evidence>
<accession>A0A199VH87</accession>
<reference evidence="1 2" key="1">
    <citation type="journal article" date="2016" name="DNA Res.">
        <title>The draft genome of MD-2 pineapple using hybrid error correction of long reads.</title>
        <authorList>
            <person name="Redwan R.M."/>
            <person name="Saidin A."/>
            <person name="Kumar S.V."/>
        </authorList>
    </citation>
    <scope>NUCLEOTIDE SEQUENCE [LARGE SCALE GENOMIC DNA]</scope>
    <source>
        <strain evidence="2">cv. MD2</strain>
        <tissue evidence="1">Leaf</tissue>
    </source>
</reference>
<proteinExistence type="predicted"/>
<protein>
    <submittedName>
        <fullName evidence="1">Uncharacterized protein</fullName>
    </submittedName>
</protein>